<dbReference type="InterPro" id="IPR023395">
    <property type="entry name" value="MCP_dom_sf"/>
</dbReference>
<proteinExistence type="inferred from homology"/>
<keyword evidence="5" id="KW-0677">Repeat</keyword>
<organism evidence="15 16">
    <name type="scientific">Pteropus alecto</name>
    <name type="common">Black flying fox</name>
    <dbReference type="NCBI Taxonomy" id="9402"/>
    <lineage>
        <taxon>Eukaryota</taxon>
        <taxon>Metazoa</taxon>
        <taxon>Chordata</taxon>
        <taxon>Craniata</taxon>
        <taxon>Vertebrata</taxon>
        <taxon>Euteleostomi</taxon>
        <taxon>Mammalia</taxon>
        <taxon>Eutheria</taxon>
        <taxon>Laurasiatheria</taxon>
        <taxon>Chiroptera</taxon>
        <taxon>Yinpterochiroptera</taxon>
        <taxon>Pteropodoidea</taxon>
        <taxon>Pteropodidae</taxon>
        <taxon>Pteropodinae</taxon>
        <taxon>Pteropus</taxon>
    </lineage>
</organism>
<evidence type="ECO:0000313" key="16">
    <source>
        <dbReference type="Proteomes" id="UP000010552"/>
    </source>
</evidence>
<dbReference type="InParanoid" id="L5JPR9"/>
<comment type="catalytic activity">
    <reaction evidence="10">
        <text>a dicarboxylate(in) + sulfate(out) = a dicarboxylate(out) + sulfate(in)</text>
        <dbReference type="Rhea" id="RHEA:76595"/>
        <dbReference type="ChEBI" id="CHEBI:16189"/>
        <dbReference type="ChEBI" id="CHEBI:28965"/>
    </reaction>
</comment>
<dbReference type="PROSITE" id="PS50920">
    <property type="entry name" value="SOLCAR"/>
    <property type="match status" value="1"/>
</dbReference>
<evidence type="ECO:0000256" key="12">
    <source>
        <dbReference type="ARBA" id="ARBA00040911"/>
    </source>
</evidence>
<dbReference type="Gene3D" id="1.50.40.10">
    <property type="entry name" value="Mitochondrial carrier domain"/>
    <property type="match status" value="1"/>
</dbReference>
<evidence type="ECO:0000256" key="5">
    <source>
        <dbReference type="ARBA" id="ARBA00022737"/>
    </source>
</evidence>
<reference evidence="16" key="1">
    <citation type="journal article" date="2013" name="Science">
        <title>Comparative analysis of bat genomes provides insight into the evolution of flight and immunity.</title>
        <authorList>
            <person name="Zhang G."/>
            <person name="Cowled C."/>
            <person name="Shi Z."/>
            <person name="Huang Z."/>
            <person name="Bishop-Lilly K.A."/>
            <person name="Fang X."/>
            <person name="Wynne J.W."/>
            <person name="Xiong Z."/>
            <person name="Baker M.L."/>
            <person name="Zhao W."/>
            <person name="Tachedjian M."/>
            <person name="Zhu Y."/>
            <person name="Zhou P."/>
            <person name="Jiang X."/>
            <person name="Ng J."/>
            <person name="Yang L."/>
            <person name="Wu L."/>
            <person name="Xiao J."/>
            <person name="Feng Y."/>
            <person name="Chen Y."/>
            <person name="Sun X."/>
            <person name="Zhang Y."/>
            <person name="Marsh G.A."/>
            <person name="Crameri G."/>
            <person name="Broder C.C."/>
            <person name="Frey K.G."/>
            <person name="Wang L.F."/>
            <person name="Wang J."/>
        </authorList>
    </citation>
    <scope>NUCLEOTIDE SEQUENCE [LARGE SCALE GENOMIC DNA]</scope>
</reference>
<dbReference type="InterPro" id="IPR051508">
    <property type="entry name" value="Mito_Carrier_Antiporter"/>
</dbReference>
<evidence type="ECO:0000256" key="13">
    <source>
        <dbReference type="PROSITE-ProRule" id="PRU00282"/>
    </source>
</evidence>
<evidence type="ECO:0000256" key="8">
    <source>
        <dbReference type="ARBA" id="ARBA00023128"/>
    </source>
</evidence>
<accession>L5JPR9</accession>
<dbReference type="Proteomes" id="UP000010552">
    <property type="component" value="Unassembled WGS sequence"/>
</dbReference>
<evidence type="ECO:0000256" key="9">
    <source>
        <dbReference type="ARBA" id="ARBA00023136"/>
    </source>
</evidence>
<dbReference type="AlphaFoldDB" id="L5JPR9"/>
<dbReference type="PANTHER" id="PTHR45928">
    <property type="entry name" value="RE38146P"/>
    <property type="match status" value="1"/>
</dbReference>
<evidence type="ECO:0000256" key="2">
    <source>
        <dbReference type="ARBA" id="ARBA00006375"/>
    </source>
</evidence>
<name>L5JPR9_PTEAL</name>
<keyword evidence="9 13" id="KW-0472">Membrane</keyword>
<evidence type="ECO:0000256" key="7">
    <source>
        <dbReference type="ARBA" id="ARBA00022989"/>
    </source>
</evidence>
<evidence type="ECO:0000256" key="6">
    <source>
        <dbReference type="ARBA" id="ARBA00022792"/>
    </source>
</evidence>
<evidence type="ECO:0000256" key="1">
    <source>
        <dbReference type="ARBA" id="ARBA00004448"/>
    </source>
</evidence>
<evidence type="ECO:0000256" key="14">
    <source>
        <dbReference type="RuleBase" id="RU000488"/>
    </source>
</evidence>
<keyword evidence="8" id="KW-0496">Mitochondrion</keyword>
<dbReference type="STRING" id="9402.L5JPR9"/>
<comment type="function">
    <text evidence="11">Putative antiporter that exchanges dicarboxylates and sulfur oxoanions across the inner membrane of mitochondria.</text>
</comment>
<feature type="repeat" description="Solcar" evidence="13">
    <location>
        <begin position="1"/>
        <end position="82"/>
    </location>
</feature>
<dbReference type="PANTHER" id="PTHR45928:SF3">
    <property type="entry name" value="SOLUTE CARRIER FAMILY 25 MEMBER 34"/>
    <property type="match status" value="1"/>
</dbReference>
<sequence>MISSVAVVAVMTPFDVVSTRLYNQPVDGAGKGQLYGGLADCLVKIWQQEGPLALYKGLGPAYLRLGPHTILSMLFWDELRKLAMRGQHQDT</sequence>
<evidence type="ECO:0000256" key="10">
    <source>
        <dbReference type="ARBA" id="ARBA00035937"/>
    </source>
</evidence>
<keyword evidence="6" id="KW-0999">Mitochondrion inner membrane</keyword>
<evidence type="ECO:0000256" key="3">
    <source>
        <dbReference type="ARBA" id="ARBA00022448"/>
    </source>
</evidence>
<evidence type="ECO:0000313" key="15">
    <source>
        <dbReference type="EMBL" id="ELK01394.1"/>
    </source>
</evidence>
<gene>
    <name evidence="15" type="ORF">PAL_GLEAN10000067</name>
</gene>
<keyword evidence="7" id="KW-1133">Transmembrane helix</keyword>
<dbReference type="EMBL" id="KB093816">
    <property type="protein sequence ID" value="ELK01394.1"/>
    <property type="molecule type" value="Genomic_DNA"/>
</dbReference>
<dbReference type="KEGG" id="pale:107196642"/>
<dbReference type="GO" id="GO:0005743">
    <property type="term" value="C:mitochondrial inner membrane"/>
    <property type="evidence" value="ECO:0007669"/>
    <property type="project" value="UniProtKB-SubCell"/>
</dbReference>
<comment type="subcellular location">
    <subcellularLocation>
        <location evidence="1">Mitochondrion inner membrane</location>
        <topology evidence="1">Multi-pass membrane protein</topology>
    </subcellularLocation>
</comment>
<protein>
    <recommendedName>
        <fullName evidence="12">Solute carrier family 25 member 34</fullName>
    </recommendedName>
</protein>
<evidence type="ECO:0000256" key="11">
    <source>
        <dbReference type="ARBA" id="ARBA00037259"/>
    </source>
</evidence>
<dbReference type="Pfam" id="PF00153">
    <property type="entry name" value="Mito_carr"/>
    <property type="match status" value="1"/>
</dbReference>
<dbReference type="SUPFAM" id="SSF103506">
    <property type="entry name" value="Mitochondrial carrier"/>
    <property type="match status" value="1"/>
</dbReference>
<comment type="similarity">
    <text evidence="2 14">Belongs to the mitochondrial carrier (TC 2.A.29) family.</text>
</comment>
<keyword evidence="3 14" id="KW-0813">Transport</keyword>
<keyword evidence="16" id="KW-1185">Reference proteome</keyword>
<dbReference type="InterPro" id="IPR018108">
    <property type="entry name" value="MCP_transmembrane"/>
</dbReference>
<keyword evidence="4 13" id="KW-0812">Transmembrane</keyword>
<evidence type="ECO:0000256" key="4">
    <source>
        <dbReference type="ARBA" id="ARBA00022692"/>
    </source>
</evidence>